<name>F6DPU8_DESRL</name>
<evidence type="ECO:0000256" key="3">
    <source>
        <dbReference type="SAM" id="MobiDB-lite"/>
    </source>
</evidence>
<keyword evidence="2 4" id="KW-0732">Signal</keyword>
<dbReference type="PANTHER" id="PTHR30036:SF1">
    <property type="entry name" value="D-XYLOSE-BINDING PERIPLASMIC PROTEIN"/>
    <property type="match status" value="1"/>
</dbReference>
<proteinExistence type="predicted"/>
<dbReference type="KEGG" id="dru:Desru_2560"/>
<dbReference type="HOGENOM" id="CLU_543736_0_0_9"/>
<evidence type="ECO:0000256" key="4">
    <source>
        <dbReference type="SAM" id="SignalP"/>
    </source>
</evidence>
<feature type="region of interest" description="Disordered" evidence="3">
    <location>
        <begin position="337"/>
        <end position="431"/>
    </location>
</feature>
<gene>
    <name evidence="6" type="ordered locus">Desru_2560</name>
</gene>
<accession>F6DPU8</accession>
<reference evidence="6 7" key="2">
    <citation type="journal article" date="2012" name="Stand. Genomic Sci.">
        <title>Complete genome sequence of the sulfate-reducing firmicute Desulfotomaculum ruminis type strain (DL(T)).</title>
        <authorList>
            <person name="Spring S."/>
            <person name="Visser M."/>
            <person name="Lu M."/>
            <person name="Copeland A."/>
            <person name="Lapidus A."/>
            <person name="Lucas S."/>
            <person name="Cheng J.F."/>
            <person name="Han C."/>
            <person name="Tapia R."/>
            <person name="Goodwin L.A."/>
            <person name="Pitluck S."/>
            <person name="Ivanova N."/>
            <person name="Land M."/>
            <person name="Hauser L."/>
            <person name="Larimer F."/>
            <person name="Rohde M."/>
            <person name="Goker M."/>
            <person name="Detter J.C."/>
            <person name="Kyrpides N.C."/>
            <person name="Woyke T."/>
            <person name="Schaap P.J."/>
            <person name="Plugge C.M."/>
            <person name="Muyzer G."/>
            <person name="Kuever J."/>
            <person name="Pereira I.A."/>
            <person name="Parshina S.N."/>
            <person name="Bernier-Latmani R."/>
            <person name="Stams A.J."/>
            <person name="Klenk H.P."/>
        </authorList>
    </citation>
    <scope>NUCLEOTIDE SEQUENCE [LARGE SCALE GENOMIC DNA]</scope>
    <source>
        <strain evidence="7">ATCC 23193 / DSM 2154 / NCIB 8452 / DL</strain>
    </source>
</reference>
<evidence type="ECO:0000256" key="2">
    <source>
        <dbReference type="ARBA" id="ARBA00022729"/>
    </source>
</evidence>
<dbReference type="InterPro" id="IPR025997">
    <property type="entry name" value="SBP_2_dom"/>
</dbReference>
<keyword evidence="7" id="KW-1185">Reference proteome</keyword>
<feature type="domain" description="Periplasmic binding protein" evidence="5">
    <location>
        <begin position="37"/>
        <end position="293"/>
    </location>
</feature>
<keyword evidence="6" id="KW-0813">Transport</keyword>
<protein>
    <submittedName>
        <fullName evidence="6">ABC-type sugar transport system periplasmic component-like protein</fullName>
    </submittedName>
</protein>
<dbReference type="AlphaFoldDB" id="F6DPU8"/>
<dbReference type="STRING" id="696281.Desru_2560"/>
<feature type="chain" id="PRO_5038593992" evidence="4">
    <location>
        <begin position="24"/>
        <end position="431"/>
    </location>
</feature>
<feature type="compositionally biased region" description="Gly residues" evidence="3">
    <location>
        <begin position="365"/>
        <end position="383"/>
    </location>
</feature>
<dbReference type="EMBL" id="CP002780">
    <property type="protein sequence ID" value="AEG60787.1"/>
    <property type="molecule type" value="Genomic_DNA"/>
</dbReference>
<dbReference type="InterPro" id="IPR028082">
    <property type="entry name" value="Peripla_BP_I"/>
</dbReference>
<comment type="subcellular location">
    <subcellularLocation>
        <location evidence="1">Cell envelope</location>
    </subcellularLocation>
</comment>
<dbReference type="eggNOG" id="COG1879">
    <property type="taxonomic scope" value="Bacteria"/>
</dbReference>
<organism evidence="6 7">
    <name type="scientific">Desulforamulus ruminis (strain ATCC 23193 / DSM 2154 / NCIMB 8452 / DL)</name>
    <name type="common">Desulfotomaculum ruminis</name>
    <dbReference type="NCBI Taxonomy" id="696281"/>
    <lineage>
        <taxon>Bacteria</taxon>
        <taxon>Bacillati</taxon>
        <taxon>Bacillota</taxon>
        <taxon>Clostridia</taxon>
        <taxon>Eubacteriales</taxon>
        <taxon>Peptococcaceae</taxon>
        <taxon>Desulforamulus</taxon>
    </lineage>
</organism>
<dbReference type="GO" id="GO:0030288">
    <property type="term" value="C:outer membrane-bounded periplasmic space"/>
    <property type="evidence" value="ECO:0007669"/>
    <property type="project" value="TreeGrafter"/>
</dbReference>
<evidence type="ECO:0000313" key="6">
    <source>
        <dbReference type="EMBL" id="AEG60787.1"/>
    </source>
</evidence>
<dbReference type="GO" id="GO:0030246">
    <property type="term" value="F:carbohydrate binding"/>
    <property type="evidence" value="ECO:0007669"/>
    <property type="project" value="TreeGrafter"/>
</dbReference>
<keyword evidence="6" id="KW-0762">Sugar transport</keyword>
<feature type="signal peptide" evidence="4">
    <location>
        <begin position="1"/>
        <end position="23"/>
    </location>
</feature>
<evidence type="ECO:0000313" key="7">
    <source>
        <dbReference type="Proteomes" id="UP000009234"/>
    </source>
</evidence>
<reference evidence="7" key="1">
    <citation type="submission" date="2011-05" db="EMBL/GenBank/DDBJ databases">
        <title>Complete sequence of Desulfotomaculum ruminis DSM 2154.</title>
        <authorList>
            <person name="Lucas S."/>
            <person name="Copeland A."/>
            <person name="Lapidus A."/>
            <person name="Cheng J.-F."/>
            <person name="Goodwin L."/>
            <person name="Pitluck S."/>
            <person name="Lu M."/>
            <person name="Detter J.C."/>
            <person name="Han C."/>
            <person name="Tapia R."/>
            <person name="Land M."/>
            <person name="Hauser L."/>
            <person name="Kyrpides N."/>
            <person name="Ivanova N."/>
            <person name="Mikhailova N."/>
            <person name="Pagani I."/>
            <person name="Stams A.J.M."/>
            <person name="Plugge C.M."/>
            <person name="Muyzer G."/>
            <person name="Kuever J."/>
            <person name="Parshina S.N."/>
            <person name="Ivanova A.E."/>
            <person name="Nazina T.N."/>
            <person name="Brambilla E."/>
            <person name="Spring S."/>
            <person name="Klenk H.-P."/>
            <person name="Woyke T."/>
        </authorList>
    </citation>
    <scope>NUCLEOTIDE SEQUENCE [LARGE SCALE GENOMIC DNA]</scope>
    <source>
        <strain evidence="7">ATCC 23193 / DSM 2154 / NCIB 8452 / DL</strain>
    </source>
</reference>
<dbReference type="Proteomes" id="UP000009234">
    <property type="component" value="Chromosome"/>
</dbReference>
<dbReference type="SUPFAM" id="SSF53822">
    <property type="entry name" value="Periplasmic binding protein-like I"/>
    <property type="match status" value="1"/>
</dbReference>
<sequence>MTTKKIVQILLIFLLLCCVGCRQQEPQPKPEGQKIKIGVSFASMEFDGNQTIKKYMEERKKKDKVDITFTDAKMDPSQQEKDVDQLIKKKVKAIILQTVSPVEGAALVDKITKAKIKVIALETLPVNVPMDGYIAADHIRAGELMAKHVLSWTEQQAAQKPLKVLILKGDPQDLLAEQIAGSAQRVLQSDKKIENVKIIEHPEGDPEMAQMTMQEVLNTVKTDVILATDDRLGNAAVKVLKARGMEKQAFIMGVGADRKASEALSSGEIAGEIDIQPELLASYAFDAAISVANNGNWNSETRIQNGNFDIPARIVPVRLIQKDQIYLLEERWGKLGQQQQQQEQQGSEQQGQSQNNDSSQESSNGSGGSSGEQGNQGGQGGQGSKTKVKITTQDGKVMEVEVEGEVKSIQAEGEGNGQQQGGEQSGQGGGE</sequence>
<evidence type="ECO:0000259" key="5">
    <source>
        <dbReference type="Pfam" id="PF13407"/>
    </source>
</evidence>
<feature type="compositionally biased region" description="Gly residues" evidence="3">
    <location>
        <begin position="414"/>
        <end position="431"/>
    </location>
</feature>
<evidence type="ECO:0000256" key="1">
    <source>
        <dbReference type="ARBA" id="ARBA00004196"/>
    </source>
</evidence>
<dbReference type="Pfam" id="PF13407">
    <property type="entry name" value="Peripla_BP_4"/>
    <property type="match status" value="1"/>
</dbReference>
<feature type="compositionally biased region" description="Low complexity" evidence="3">
    <location>
        <begin position="337"/>
        <end position="364"/>
    </location>
</feature>
<dbReference type="Gene3D" id="3.40.50.2300">
    <property type="match status" value="2"/>
</dbReference>
<dbReference type="PANTHER" id="PTHR30036">
    <property type="entry name" value="D-XYLOSE-BINDING PERIPLASMIC PROTEIN"/>
    <property type="match status" value="1"/>
</dbReference>
<dbReference type="RefSeq" id="WP_013842543.1">
    <property type="nucleotide sequence ID" value="NC_015589.1"/>
</dbReference>
<dbReference type="InterPro" id="IPR050555">
    <property type="entry name" value="Bact_Solute-Bind_Prot2"/>
</dbReference>
<dbReference type="OrthoDB" id="1804063at2"/>